<keyword evidence="2" id="KW-0812">Transmembrane</keyword>
<evidence type="ECO:0000256" key="2">
    <source>
        <dbReference type="SAM" id="Phobius"/>
    </source>
</evidence>
<sequence length="137" mass="15251">MLSSQGLVLATAMAASAGAIILFDLFKDRCFSNQDICPAHAQVNKPLRSCLVSNPGGKKSDRAKKKDKRRVKFAEDVRDSDKSIGNGGLYREEERKFGGIRRSCGNEMVGLQKMPANHVALYSGILRDRVHRMQYSY</sequence>
<proteinExistence type="predicted"/>
<dbReference type="Proteomes" id="UP000250235">
    <property type="component" value="Unassembled WGS sequence"/>
</dbReference>
<keyword evidence="4" id="KW-1185">Reference proteome</keyword>
<feature type="compositionally biased region" description="Basic residues" evidence="1">
    <location>
        <begin position="61"/>
        <end position="71"/>
    </location>
</feature>
<feature type="transmembrane region" description="Helical" evidence="2">
    <location>
        <begin position="6"/>
        <end position="26"/>
    </location>
</feature>
<organism evidence="3 4">
    <name type="scientific">Dorcoceras hygrometricum</name>
    <dbReference type="NCBI Taxonomy" id="472368"/>
    <lineage>
        <taxon>Eukaryota</taxon>
        <taxon>Viridiplantae</taxon>
        <taxon>Streptophyta</taxon>
        <taxon>Embryophyta</taxon>
        <taxon>Tracheophyta</taxon>
        <taxon>Spermatophyta</taxon>
        <taxon>Magnoliopsida</taxon>
        <taxon>eudicotyledons</taxon>
        <taxon>Gunneridae</taxon>
        <taxon>Pentapetalae</taxon>
        <taxon>asterids</taxon>
        <taxon>lamiids</taxon>
        <taxon>Lamiales</taxon>
        <taxon>Gesneriaceae</taxon>
        <taxon>Didymocarpoideae</taxon>
        <taxon>Trichosporeae</taxon>
        <taxon>Loxocarpinae</taxon>
        <taxon>Dorcoceras</taxon>
    </lineage>
</organism>
<dbReference type="PANTHER" id="PTHR33564">
    <property type="entry name" value="TRANSMEMBRANE PROTEIN"/>
    <property type="match status" value="1"/>
</dbReference>
<name>A0A2Z7ALC3_9LAMI</name>
<dbReference type="AlphaFoldDB" id="A0A2Z7ALC3"/>
<keyword evidence="2" id="KW-0472">Membrane</keyword>
<gene>
    <name evidence="3" type="ORF">F511_02612</name>
</gene>
<protein>
    <submittedName>
        <fullName evidence="3">Uncharacterized protein</fullName>
    </submittedName>
</protein>
<dbReference type="OrthoDB" id="695890at2759"/>
<dbReference type="PANTHER" id="PTHR33564:SF11">
    <property type="entry name" value="OS06G0604600 PROTEIN"/>
    <property type="match status" value="1"/>
</dbReference>
<keyword evidence="2" id="KW-1133">Transmembrane helix</keyword>
<dbReference type="EMBL" id="KV014357">
    <property type="protein sequence ID" value="KZV22595.1"/>
    <property type="molecule type" value="Genomic_DNA"/>
</dbReference>
<feature type="region of interest" description="Disordered" evidence="1">
    <location>
        <begin position="51"/>
        <end position="87"/>
    </location>
</feature>
<evidence type="ECO:0000313" key="3">
    <source>
        <dbReference type="EMBL" id="KZV22595.1"/>
    </source>
</evidence>
<reference evidence="3 4" key="1">
    <citation type="journal article" date="2015" name="Proc. Natl. Acad. Sci. U.S.A.">
        <title>The resurrection genome of Boea hygrometrica: A blueprint for survival of dehydration.</title>
        <authorList>
            <person name="Xiao L."/>
            <person name="Yang G."/>
            <person name="Zhang L."/>
            <person name="Yang X."/>
            <person name="Zhao S."/>
            <person name="Ji Z."/>
            <person name="Zhou Q."/>
            <person name="Hu M."/>
            <person name="Wang Y."/>
            <person name="Chen M."/>
            <person name="Xu Y."/>
            <person name="Jin H."/>
            <person name="Xiao X."/>
            <person name="Hu G."/>
            <person name="Bao F."/>
            <person name="Hu Y."/>
            <person name="Wan P."/>
            <person name="Li L."/>
            <person name="Deng X."/>
            <person name="Kuang T."/>
            <person name="Xiang C."/>
            <person name="Zhu J.K."/>
            <person name="Oliver M.J."/>
            <person name="He Y."/>
        </authorList>
    </citation>
    <scope>NUCLEOTIDE SEQUENCE [LARGE SCALE GENOMIC DNA]</scope>
    <source>
        <strain evidence="4">cv. XS01</strain>
    </source>
</reference>
<feature type="compositionally biased region" description="Basic and acidic residues" evidence="1">
    <location>
        <begin position="72"/>
        <end position="82"/>
    </location>
</feature>
<evidence type="ECO:0000256" key="1">
    <source>
        <dbReference type="SAM" id="MobiDB-lite"/>
    </source>
</evidence>
<accession>A0A2Z7ALC3</accession>
<evidence type="ECO:0000313" key="4">
    <source>
        <dbReference type="Proteomes" id="UP000250235"/>
    </source>
</evidence>